<comment type="caution">
    <text evidence="1">The sequence shown here is derived from an EMBL/GenBank/DDBJ whole genome shotgun (WGS) entry which is preliminary data.</text>
</comment>
<dbReference type="Proteomes" id="UP000799755">
    <property type="component" value="Unassembled WGS sequence"/>
</dbReference>
<reference evidence="1" key="1">
    <citation type="journal article" date="2020" name="Stud. Mycol.">
        <title>101 Dothideomycetes genomes: a test case for predicting lifestyles and emergence of pathogens.</title>
        <authorList>
            <person name="Haridas S."/>
            <person name="Albert R."/>
            <person name="Binder M."/>
            <person name="Bloem J."/>
            <person name="Labutti K."/>
            <person name="Salamov A."/>
            <person name="Andreopoulos B."/>
            <person name="Baker S."/>
            <person name="Barry K."/>
            <person name="Bills G."/>
            <person name="Bluhm B."/>
            <person name="Cannon C."/>
            <person name="Castanera R."/>
            <person name="Culley D."/>
            <person name="Daum C."/>
            <person name="Ezra D."/>
            <person name="Gonzalez J."/>
            <person name="Henrissat B."/>
            <person name="Kuo A."/>
            <person name="Liang C."/>
            <person name="Lipzen A."/>
            <person name="Lutzoni F."/>
            <person name="Magnuson J."/>
            <person name="Mondo S."/>
            <person name="Nolan M."/>
            <person name="Ohm R."/>
            <person name="Pangilinan J."/>
            <person name="Park H.-J."/>
            <person name="Ramirez L."/>
            <person name="Alfaro M."/>
            <person name="Sun H."/>
            <person name="Tritt A."/>
            <person name="Yoshinaga Y."/>
            <person name="Zwiers L.-H."/>
            <person name="Turgeon B."/>
            <person name="Goodwin S."/>
            <person name="Spatafora J."/>
            <person name="Crous P."/>
            <person name="Grigoriev I."/>
        </authorList>
    </citation>
    <scope>NUCLEOTIDE SEQUENCE</scope>
    <source>
        <strain evidence="1">ATCC 200398</strain>
    </source>
</reference>
<gene>
    <name evidence="1" type="ORF">BDR25DRAFT_264787</name>
</gene>
<sequence length="457" mass="51617">MDLTAMTKALFTVTPWRDSAELLKLRQDLYSGGYAPDGERRERAINKILAWRARKHEMPLALDSTVDLVDAMVQEEKGSLPHNSLRLLYAAAISRFVTGFADSQAGLARNRAQPMEETAPPFDFPASLLETRHCIVHRHLPSLPHLKHAADESLHWLWSWFWAHLDLLESKESASPPSNSLDSRDVAQNLQTILKTYVRYRKAELKSQLQLKSTKTDRRESSGAAKTAVKACVDDSQFSSKTLKLLIVQLVDQMYIIPSDKKLGSIMEGAYLIWTPLFLVLVNHQPSLFRGLITHIQATLDTPSSPLLPVSLDPKREAMCQWLLHILTSDAWSIPRSRYPDQKLLGEVMSECLTSASFWNLKLAEWVLNDKAVRKSYGQDFCQAWSDVLKAAREETDVERKMDDVVENTQSQDTTPDETPTEMTVTIATKGKGIQKGLGMWRRQPIGALPIVWGDDE</sequence>
<proteinExistence type="predicted"/>
<evidence type="ECO:0000313" key="1">
    <source>
        <dbReference type="EMBL" id="KAF2468846.1"/>
    </source>
</evidence>
<dbReference type="EMBL" id="MU003514">
    <property type="protein sequence ID" value="KAF2468846.1"/>
    <property type="molecule type" value="Genomic_DNA"/>
</dbReference>
<name>A0ACB6QRQ1_9PLEO</name>
<protein>
    <submittedName>
        <fullName evidence="1">Las1-domain-containing protein</fullName>
    </submittedName>
</protein>
<evidence type="ECO:0000313" key="2">
    <source>
        <dbReference type="Proteomes" id="UP000799755"/>
    </source>
</evidence>
<organism evidence="1 2">
    <name type="scientific">Lindgomyces ingoldianus</name>
    <dbReference type="NCBI Taxonomy" id="673940"/>
    <lineage>
        <taxon>Eukaryota</taxon>
        <taxon>Fungi</taxon>
        <taxon>Dikarya</taxon>
        <taxon>Ascomycota</taxon>
        <taxon>Pezizomycotina</taxon>
        <taxon>Dothideomycetes</taxon>
        <taxon>Pleosporomycetidae</taxon>
        <taxon>Pleosporales</taxon>
        <taxon>Lindgomycetaceae</taxon>
        <taxon>Lindgomyces</taxon>
    </lineage>
</organism>
<accession>A0ACB6QRQ1</accession>
<keyword evidence="2" id="KW-1185">Reference proteome</keyword>